<dbReference type="Proteomes" id="UP000191057">
    <property type="component" value="Plasmid unnamed3"/>
</dbReference>
<dbReference type="AlphaFoldDB" id="A0A9W3TJL7"/>
<gene>
    <name evidence="1" type="ORF">B4918_31610</name>
</gene>
<proteinExistence type="predicted"/>
<protein>
    <submittedName>
        <fullName evidence="1">Uncharacterized protein</fullName>
    </submittedName>
</protein>
<dbReference type="EMBL" id="CP020005">
    <property type="protein sequence ID" value="AQY42452.1"/>
    <property type="molecule type" value="Genomic_DNA"/>
</dbReference>
<evidence type="ECO:0000313" key="1">
    <source>
        <dbReference type="EMBL" id="AQY42452.1"/>
    </source>
</evidence>
<name>A0A9W3TJL7_BACTU</name>
<sequence length="147" mass="17420">MCKEWLEKGYSTKTISYEGVYRTYGREDADRVFPQDKGREVAKLNEEVVSKIHLATMKVIEYKGWTTEREVLDNIPYYFKGQQEFKKRQFKRCISEMIDAYGLEIIKSNKVVKKMMGITEEQMDKYSFPNIIRRKDPVTDCHPLQGE</sequence>
<evidence type="ECO:0000313" key="2">
    <source>
        <dbReference type="Proteomes" id="UP000191057"/>
    </source>
</evidence>
<geneLocation type="plasmid" evidence="1 2">
    <name>unnamed3</name>
</geneLocation>
<organism evidence="1 2">
    <name type="scientific">Bacillus thuringiensis</name>
    <dbReference type="NCBI Taxonomy" id="1428"/>
    <lineage>
        <taxon>Bacteria</taxon>
        <taxon>Bacillati</taxon>
        <taxon>Bacillota</taxon>
        <taxon>Bacilli</taxon>
        <taxon>Bacillales</taxon>
        <taxon>Bacillaceae</taxon>
        <taxon>Bacillus</taxon>
        <taxon>Bacillus cereus group</taxon>
    </lineage>
</organism>
<accession>A0A9W3TJL7</accession>
<keyword evidence="1" id="KW-0614">Plasmid</keyword>
<reference evidence="1 2" key="1">
    <citation type="submission" date="2017-03" db="EMBL/GenBank/DDBJ databases">
        <title>Complete genome sequence of Bacillus thuringiensis L-7601, a novel melanin producing strain.</title>
        <authorList>
            <person name="Cai J."/>
            <person name="Cao Z."/>
            <person name="Tan T."/>
        </authorList>
    </citation>
    <scope>NUCLEOTIDE SEQUENCE [LARGE SCALE GENOMIC DNA]</scope>
    <source>
        <strain evidence="1 2">L-7601</strain>
        <plasmid evidence="1 2">unnamed3</plasmid>
    </source>
</reference>